<evidence type="ECO:0000313" key="3">
    <source>
        <dbReference type="EMBL" id="CZR62214.1"/>
    </source>
</evidence>
<accession>A0A1L7XB11</accession>
<keyword evidence="1" id="KW-0808">Transferase</keyword>
<dbReference type="AlphaFoldDB" id="A0A1L7XB11"/>
<organism evidence="3 4">
    <name type="scientific">Phialocephala subalpina</name>
    <dbReference type="NCBI Taxonomy" id="576137"/>
    <lineage>
        <taxon>Eukaryota</taxon>
        <taxon>Fungi</taxon>
        <taxon>Dikarya</taxon>
        <taxon>Ascomycota</taxon>
        <taxon>Pezizomycotina</taxon>
        <taxon>Leotiomycetes</taxon>
        <taxon>Helotiales</taxon>
        <taxon>Mollisiaceae</taxon>
        <taxon>Phialocephala</taxon>
        <taxon>Phialocephala fortinii species complex</taxon>
    </lineage>
</organism>
<evidence type="ECO:0000313" key="4">
    <source>
        <dbReference type="Proteomes" id="UP000184330"/>
    </source>
</evidence>
<dbReference type="InterPro" id="IPR025877">
    <property type="entry name" value="MobA-like_NTP_Trfase"/>
</dbReference>
<dbReference type="Gene3D" id="3.90.550.10">
    <property type="entry name" value="Spore Coat Polysaccharide Biosynthesis Protein SpsA, Chain A"/>
    <property type="match status" value="1"/>
</dbReference>
<dbReference type="Proteomes" id="UP000184330">
    <property type="component" value="Unassembled WGS sequence"/>
</dbReference>
<evidence type="ECO:0000259" key="2">
    <source>
        <dbReference type="Pfam" id="PF12804"/>
    </source>
</evidence>
<name>A0A1L7XB11_9HELO</name>
<dbReference type="PANTHER" id="PTHR19136">
    <property type="entry name" value="MOLYBDENUM COFACTOR GUANYLYLTRANSFERASE"/>
    <property type="match status" value="1"/>
</dbReference>
<dbReference type="GO" id="GO:0016779">
    <property type="term" value="F:nucleotidyltransferase activity"/>
    <property type="evidence" value="ECO:0007669"/>
    <property type="project" value="TreeGrafter"/>
</dbReference>
<sequence>MDFDTKGPLLKPLLLIGVQASRMGTRKELLPFPDGSLAFEHALSSLHSALPSASTIYISLHSSSQQAGIQFRLNDPASLFTSNTPSSHEDHHYISTPSLQVILDNPAQGIGPAAGLLAAHSLHPEAKWLVLGCDYPLLPPSALQQLILEYKDPLTCFVNEEGFVEPLIGIWSPDALGKLKENVGDGNSGLSAVVKEMGGKMVKPLREGWIQGFDTREEWEEVLRVLKGVETGL</sequence>
<dbReference type="Pfam" id="PF12804">
    <property type="entry name" value="NTP_transf_3"/>
    <property type="match status" value="1"/>
</dbReference>
<dbReference type="OrthoDB" id="20872at2759"/>
<reference evidence="3 4" key="1">
    <citation type="submission" date="2016-03" db="EMBL/GenBank/DDBJ databases">
        <authorList>
            <person name="Ploux O."/>
        </authorList>
    </citation>
    <scope>NUCLEOTIDE SEQUENCE [LARGE SCALE GENOMIC DNA]</scope>
    <source>
        <strain evidence="3 4">UAMH 11012</strain>
    </source>
</reference>
<dbReference type="SUPFAM" id="SSF53448">
    <property type="entry name" value="Nucleotide-diphospho-sugar transferases"/>
    <property type="match status" value="1"/>
</dbReference>
<evidence type="ECO:0000256" key="1">
    <source>
        <dbReference type="ARBA" id="ARBA00022679"/>
    </source>
</evidence>
<dbReference type="EMBL" id="FJOG01000020">
    <property type="protein sequence ID" value="CZR62214.1"/>
    <property type="molecule type" value="Genomic_DNA"/>
</dbReference>
<keyword evidence="4" id="KW-1185">Reference proteome</keyword>
<gene>
    <name evidence="3" type="ORF">PAC_12111</name>
</gene>
<dbReference type="PANTHER" id="PTHR19136:SF81">
    <property type="entry name" value="MOLYBDENUM COFACTOR GUANYLYLTRANSFERASE"/>
    <property type="match status" value="1"/>
</dbReference>
<dbReference type="InterPro" id="IPR029044">
    <property type="entry name" value="Nucleotide-diphossugar_trans"/>
</dbReference>
<feature type="domain" description="MobA-like NTP transferase" evidence="2">
    <location>
        <begin position="14"/>
        <end position="196"/>
    </location>
</feature>
<proteinExistence type="predicted"/>
<protein>
    <recommendedName>
        <fullName evidence="2">MobA-like NTP transferase domain-containing protein</fullName>
    </recommendedName>
</protein>